<keyword evidence="8" id="KW-0249">Electron transport</keyword>
<dbReference type="InterPro" id="IPR001199">
    <property type="entry name" value="Cyt_B5-like_heme/steroid-bd"/>
</dbReference>
<evidence type="ECO:0000256" key="11">
    <source>
        <dbReference type="ARBA" id="ARBA00037877"/>
    </source>
</evidence>
<proteinExistence type="inferred from homology"/>
<dbReference type="Proteomes" id="UP000070168">
    <property type="component" value="Unassembled WGS sequence"/>
</dbReference>
<dbReference type="Gene3D" id="3.10.120.10">
    <property type="entry name" value="Cytochrome b5-like heme/steroid binding domain"/>
    <property type="match status" value="2"/>
</dbReference>
<evidence type="ECO:0000256" key="10">
    <source>
        <dbReference type="ARBA" id="ARBA00023136"/>
    </source>
</evidence>
<keyword evidence="2" id="KW-0813">Transport</keyword>
<dbReference type="OMA" id="KEFTMQD"/>
<sequence>MSDAVPAPKDLTLQEVSEHNTKDDLYLILEDKIYNCSDFAQEHPPSETNEQAREEEESKDNKKTQFDLFTRFPSLHPTPDYIPEPANQSHSGGEEVLLDLAGQDCTEAFDDVGHSDEARMIFDDPKKIKFIGNVKRMPGDPTPKPKVTASVDSSSSASGFGVGLYAVILIGGAIAYGAYNYLQAQQAQQQ</sequence>
<protein>
    <submittedName>
        <fullName evidence="16">Cytochrome b5</fullName>
    </submittedName>
</protein>
<gene>
    <name evidence="16" type="ORF">PGRI_021500</name>
</gene>
<feature type="transmembrane region" description="Helical" evidence="14">
    <location>
        <begin position="162"/>
        <end position="182"/>
    </location>
</feature>
<keyword evidence="4 14" id="KW-0812">Transmembrane</keyword>
<evidence type="ECO:0000313" key="17">
    <source>
        <dbReference type="Proteomes" id="UP000070168"/>
    </source>
</evidence>
<dbReference type="AlphaFoldDB" id="A0A135LH99"/>
<dbReference type="GO" id="GO:0020037">
    <property type="term" value="F:heme binding"/>
    <property type="evidence" value="ECO:0007669"/>
    <property type="project" value="TreeGrafter"/>
</dbReference>
<keyword evidence="7" id="KW-0492">Microsome</keyword>
<evidence type="ECO:0000256" key="7">
    <source>
        <dbReference type="ARBA" id="ARBA00022848"/>
    </source>
</evidence>
<evidence type="ECO:0000256" key="5">
    <source>
        <dbReference type="ARBA" id="ARBA00022723"/>
    </source>
</evidence>
<comment type="subcellular location">
    <subcellularLocation>
        <location evidence="1">Endoplasmic reticulum membrane</location>
        <topology evidence="1">Single-pass membrane protein</topology>
        <orientation evidence="1">Cytoplasmic side</orientation>
    </subcellularLocation>
    <subcellularLocation>
        <location evidence="11">Microsome membrane</location>
        <topology evidence="11">Single-pass membrane protein</topology>
        <orientation evidence="11">Cytoplasmic side</orientation>
    </subcellularLocation>
</comment>
<evidence type="ECO:0000259" key="15">
    <source>
        <dbReference type="PROSITE" id="PS50255"/>
    </source>
</evidence>
<dbReference type="GO" id="GO:0046872">
    <property type="term" value="F:metal ion binding"/>
    <property type="evidence" value="ECO:0007669"/>
    <property type="project" value="UniProtKB-KW"/>
</dbReference>
<dbReference type="STRING" id="5078.A0A135LH99"/>
<dbReference type="GeneID" id="63705163"/>
<dbReference type="GO" id="GO:0016126">
    <property type="term" value="P:sterol biosynthetic process"/>
    <property type="evidence" value="ECO:0007669"/>
    <property type="project" value="TreeGrafter"/>
</dbReference>
<evidence type="ECO:0000256" key="8">
    <source>
        <dbReference type="ARBA" id="ARBA00022982"/>
    </source>
</evidence>
<evidence type="ECO:0000256" key="3">
    <source>
        <dbReference type="ARBA" id="ARBA00022617"/>
    </source>
</evidence>
<evidence type="ECO:0000256" key="14">
    <source>
        <dbReference type="SAM" id="Phobius"/>
    </source>
</evidence>
<comment type="caution">
    <text evidence="16">The sequence shown here is derived from an EMBL/GenBank/DDBJ whole genome shotgun (WGS) entry which is preliminary data.</text>
</comment>
<keyword evidence="10 14" id="KW-0472">Membrane</keyword>
<evidence type="ECO:0000256" key="1">
    <source>
        <dbReference type="ARBA" id="ARBA00004131"/>
    </source>
</evidence>
<keyword evidence="9" id="KW-0408">Iron</keyword>
<evidence type="ECO:0000256" key="13">
    <source>
        <dbReference type="SAM" id="MobiDB-lite"/>
    </source>
</evidence>
<organism evidence="16 17">
    <name type="scientific">Penicillium patulum</name>
    <name type="common">Penicillium griseofulvum</name>
    <dbReference type="NCBI Taxonomy" id="5078"/>
    <lineage>
        <taxon>Eukaryota</taxon>
        <taxon>Fungi</taxon>
        <taxon>Dikarya</taxon>
        <taxon>Ascomycota</taxon>
        <taxon>Pezizomycotina</taxon>
        <taxon>Eurotiomycetes</taxon>
        <taxon>Eurotiomycetidae</taxon>
        <taxon>Eurotiales</taxon>
        <taxon>Aspergillaceae</taxon>
        <taxon>Penicillium</taxon>
    </lineage>
</organism>
<dbReference type="SUPFAM" id="SSF55856">
    <property type="entry name" value="Cytochrome b5-like heme/steroid binding domain"/>
    <property type="match status" value="2"/>
</dbReference>
<keyword evidence="5" id="KW-0479">Metal-binding</keyword>
<dbReference type="InterPro" id="IPR036400">
    <property type="entry name" value="Cyt_B5-like_heme/steroid_sf"/>
</dbReference>
<name>A0A135LH99_PENPA</name>
<keyword evidence="17" id="KW-1185">Reference proteome</keyword>
<keyword evidence="3" id="KW-0349">Heme</keyword>
<reference evidence="16 17" key="1">
    <citation type="journal article" date="2016" name="BMC Genomics">
        <title>Genome sequencing and secondary metabolism of the postharvest pathogen Penicillium griseofulvum.</title>
        <authorList>
            <person name="Banani H."/>
            <person name="Marcet-Houben M."/>
            <person name="Ballester A.R."/>
            <person name="Abbruscato P."/>
            <person name="Gonzalez-Candelas L."/>
            <person name="Gabaldon T."/>
            <person name="Spadaro D."/>
        </authorList>
    </citation>
    <scope>NUCLEOTIDE SEQUENCE [LARGE SCALE GENOMIC DNA]</scope>
    <source>
        <strain evidence="16 17">PG3</strain>
    </source>
</reference>
<dbReference type="EMBL" id="LHQR01000065">
    <property type="protein sequence ID" value="KXG48280.1"/>
    <property type="molecule type" value="Genomic_DNA"/>
</dbReference>
<dbReference type="Pfam" id="PF00173">
    <property type="entry name" value="Cyt-b5"/>
    <property type="match status" value="2"/>
</dbReference>
<evidence type="ECO:0000256" key="12">
    <source>
        <dbReference type="ARBA" id="ARBA00038168"/>
    </source>
</evidence>
<feature type="domain" description="Cytochrome b5 heme-binding" evidence="15">
    <location>
        <begin position="8"/>
        <end position="135"/>
    </location>
</feature>
<dbReference type="GO" id="GO:0005789">
    <property type="term" value="C:endoplasmic reticulum membrane"/>
    <property type="evidence" value="ECO:0007669"/>
    <property type="project" value="UniProtKB-SubCell"/>
</dbReference>
<feature type="region of interest" description="Disordered" evidence="13">
    <location>
        <begin position="39"/>
        <end position="65"/>
    </location>
</feature>
<evidence type="ECO:0000256" key="2">
    <source>
        <dbReference type="ARBA" id="ARBA00022448"/>
    </source>
</evidence>
<feature type="region of interest" description="Disordered" evidence="13">
    <location>
        <begin position="1"/>
        <end position="20"/>
    </location>
</feature>
<dbReference type="RefSeq" id="XP_040646816.1">
    <property type="nucleotide sequence ID" value="XM_040789863.1"/>
</dbReference>
<accession>A0A135LH99</accession>
<evidence type="ECO:0000256" key="4">
    <source>
        <dbReference type="ARBA" id="ARBA00022692"/>
    </source>
</evidence>
<dbReference type="PROSITE" id="PS50255">
    <property type="entry name" value="CYTOCHROME_B5_2"/>
    <property type="match status" value="1"/>
</dbReference>
<keyword evidence="6" id="KW-0256">Endoplasmic reticulum</keyword>
<dbReference type="InterPro" id="IPR050668">
    <property type="entry name" value="Cytochrome_b5"/>
</dbReference>
<comment type="similarity">
    <text evidence="12">Belongs to the cytochrome b5 family.</text>
</comment>
<dbReference type="PANTHER" id="PTHR19359">
    <property type="entry name" value="CYTOCHROME B5"/>
    <property type="match status" value="1"/>
</dbReference>
<dbReference type="SMART" id="SM01117">
    <property type="entry name" value="Cyt-b5"/>
    <property type="match status" value="1"/>
</dbReference>
<dbReference type="OrthoDB" id="260519at2759"/>
<evidence type="ECO:0000256" key="9">
    <source>
        <dbReference type="ARBA" id="ARBA00023004"/>
    </source>
</evidence>
<keyword evidence="14" id="KW-1133">Transmembrane helix</keyword>
<dbReference type="PANTHER" id="PTHR19359:SF150">
    <property type="entry name" value="CYTOCHROME B5"/>
    <property type="match status" value="1"/>
</dbReference>
<evidence type="ECO:0000313" key="16">
    <source>
        <dbReference type="EMBL" id="KXG48280.1"/>
    </source>
</evidence>
<evidence type="ECO:0000256" key="6">
    <source>
        <dbReference type="ARBA" id="ARBA00022824"/>
    </source>
</evidence>